<feature type="active site" description="Nucleophile" evidence="3">
    <location>
        <position position="408"/>
    </location>
</feature>
<keyword evidence="2 5" id="KW-0378">Hydrolase</keyword>
<keyword evidence="8" id="KW-1185">Reference proteome</keyword>
<feature type="signal peptide" evidence="6">
    <location>
        <begin position="1"/>
        <end position="22"/>
    </location>
</feature>
<evidence type="ECO:0008006" key="9">
    <source>
        <dbReference type="Google" id="ProtNLM"/>
    </source>
</evidence>
<dbReference type="EMBL" id="JAKUCV010001924">
    <property type="protein sequence ID" value="KAJ4844566.1"/>
    <property type="molecule type" value="Genomic_DNA"/>
</dbReference>
<gene>
    <name evidence="7" type="ORF">Tsubulata_008194</name>
</gene>
<organism evidence="7 8">
    <name type="scientific">Turnera subulata</name>
    <dbReference type="NCBI Taxonomy" id="218843"/>
    <lineage>
        <taxon>Eukaryota</taxon>
        <taxon>Viridiplantae</taxon>
        <taxon>Streptophyta</taxon>
        <taxon>Embryophyta</taxon>
        <taxon>Tracheophyta</taxon>
        <taxon>Spermatophyta</taxon>
        <taxon>Magnoliopsida</taxon>
        <taxon>eudicotyledons</taxon>
        <taxon>Gunneridae</taxon>
        <taxon>Pentapetalae</taxon>
        <taxon>rosids</taxon>
        <taxon>fabids</taxon>
        <taxon>Malpighiales</taxon>
        <taxon>Passifloraceae</taxon>
        <taxon>Turnera</taxon>
    </lineage>
</organism>
<protein>
    <recommendedName>
        <fullName evidence="9">Beta-glucosidase</fullName>
    </recommendedName>
</protein>
<sequence>METQNSLLLGLVVLVFSSLALTRPTLASFSRSDFPEEFYFGSATSSYQVEGAANKSGRGPSIWDTFAHDQPDRIRDGRNGDVAVDFYNRYKEDLKMMKGTGLNAFRFSISWSRIIPQGQIQWGVNEEGIQFYNNLINECLKNGLEPFVTLFHWDTPQALEDRYGGFLSPNIVDDFGDYAELCFKRFGDRVRYWITLNEPWAYATFGYDNGEFAPGRCSSWVSRACKGGNSAVEPYIVSHHLLLSHAAAVEVYRQKYKMEPYSNETSDIDAAKRALDFHYGWYMDPLTYGDYPRTMRNYLKDRLPKFTETQSKQLRGSLDFLGLNYYSARFVTNVETEDPERISFKADLHLDLLCKFIYSSKNMRTYIEGQSIGPMAGLEWLRVAPFGIRYLLNYTKDTYRNPTIYITENGVAHDDSDLLGDIMHDTRRIDYYDTHIGNVSMAIKEYNVSIKGYFAWSFMDNFEWSSGYTKRFGLTYIDYKNNLKRIPKSSLAWLKGKLLGETTTMRPRPLR</sequence>
<dbReference type="PRINTS" id="PR00131">
    <property type="entry name" value="GLHYDRLASE1"/>
</dbReference>
<dbReference type="InterPro" id="IPR001360">
    <property type="entry name" value="Glyco_hydro_1"/>
</dbReference>
<feature type="chain" id="PRO_5040182151" description="Beta-glucosidase" evidence="6">
    <location>
        <begin position="23"/>
        <end position="511"/>
    </location>
</feature>
<proteinExistence type="inferred from homology"/>
<keyword evidence="6" id="KW-0732">Signal</keyword>
<dbReference type="InterPro" id="IPR018120">
    <property type="entry name" value="Glyco_hydro_1_AS"/>
</dbReference>
<dbReference type="PANTHER" id="PTHR10353">
    <property type="entry name" value="GLYCOSYL HYDROLASE"/>
    <property type="match status" value="1"/>
</dbReference>
<dbReference type="SUPFAM" id="SSF51445">
    <property type="entry name" value="(Trans)glycosidases"/>
    <property type="match status" value="1"/>
</dbReference>
<dbReference type="InterPro" id="IPR017853">
    <property type="entry name" value="GH"/>
</dbReference>
<dbReference type="Gene3D" id="3.20.20.80">
    <property type="entry name" value="Glycosidases"/>
    <property type="match status" value="1"/>
</dbReference>
<dbReference type="GO" id="GO:0008422">
    <property type="term" value="F:beta-glucosidase activity"/>
    <property type="evidence" value="ECO:0007669"/>
    <property type="project" value="TreeGrafter"/>
</dbReference>
<reference evidence="7" key="1">
    <citation type="submission" date="2022-02" db="EMBL/GenBank/DDBJ databases">
        <authorList>
            <person name="Henning P.M."/>
            <person name="McCubbin A.G."/>
            <person name="Shore J.S."/>
        </authorList>
    </citation>
    <scope>NUCLEOTIDE SEQUENCE</scope>
    <source>
        <strain evidence="7">F60SS</strain>
        <tissue evidence="7">Leaves</tissue>
    </source>
</reference>
<name>A0A9Q0G9W2_9ROSI</name>
<dbReference type="PROSITE" id="PS00572">
    <property type="entry name" value="GLYCOSYL_HYDROL_F1_1"/>
    <property type="match status" value="1"/>
</dbReference>
<evidence type="ECO:0000256" key="5">
    <source>
        <dbReference type="RuleBase" id="RU004468"/>
    </source>
</evidence>
<comment type="caution">
    <text evidence="7">The sequence shown here is derived from an EMBL/GenBank/DDBJ whole genome shotgun (WGS) entry which is preliminary data.</text>
</comment>
<dbReference type="Proteomes" id="UP001141552">
    <property type="component" value="Unassembled WGS sequence"/>
</dbReference>
<accession>A0A9Q0G9W2</accession>
<keyword evidence="5" id="KW-0326">Glycosidase</keyword>
<dbReference type="FunFam" id="3.20.20.80:FF:000022">
    <property type="entry name" value="Beta-glucosidase 11"/>
    <property type="match status" value="1"/>
</dbReference>
<evidence type="ECO:0000313" key="7">
    <source>
        <dbReference type="EMBL" id="KAJ4844566.1"/>
    </source>
</evidence>
<evidence type="ECO:0000313" key="8">
    <source>
        <dbReference type="Proteomes" id="UP001141552"/>
    </source>
</evidence>
<dbReference type="PANTHER" id="PTHR10353:SF323">
    <property type="entry name" value="LINAMARASE"/>
    <property type="match status" value="1"/>
</dbReference>
<comment type="similarity">
    <text evidence="1 4">Belongs to the glycosyl hydrolase 1 family.</text>
</comment>
<dbReference type="InterPro" id="IPR033132">
    <property type="entry name" value="GH_1_N_CS"/>
</dbReference>
<dbReference type="AlphaFoldDB" id="A0A9Q0G9W2"/>
<evidence type="ECO:0000256" key="4">
    <source>
        <dbReference type="RuleBase" id="RU003690"/>
    </source>
</evidence>
<dbReference type="Pfam" id="PF00232">
    <property type="entry name" value="Glyco_hydro_1"/>
    <property type="match status" value="1"/>
</dbReference>
<dbReference type="OrthoDB" id="65569at2759"/>
<evidence type="ECO:0000256" key="2">
    <source>
        <dbReference type="ARBA" id="ARBA00022801"/>
    </source>
</evidence>
<evidence type="ECO:0000256" key="1">
    <source>
        <dbReference type="ARBA" id="ARBA00010838"/>
    </source>
</evidence>
<reference evidence="7" key="2">
    <citation type="journal article" date="2023" name="Plants (Basel)">
        <title>Annotation of the Turnera subulata (Passifloraceae) Draft Genome Reveals the S-Locus Evolved after the Divergence of Turneroideae from Passifloroideae in a Stepwise Manner.</title>
        <authorList>
            <person name="Henning P.M."/>
            <person name="Roalson E.H."/>
            <person name="Mir W."/>
            <person name="McCubbin A.G."/>
            <person name="Shore J.S."/>
        </authorList>
    </citation>
    <scope>NUCLEOTIDE SEQUENCE</scope>
    <source>
        <strain evidence="7">F60SS</strain>
    </source>
</reference>
<dbReference type="PROSITE" id="PS00653">
    <property type="entry name" value="GLYCOSYL_HYDROL_F1_2"/>
    <property type="match status" value="1"/>
</dbReference>
<evidence type="ECO:0000256" key="3">
    <source>
        <dbReference type="PROSITE-ProRule" id="PRU10055"/>
    </source>
</evidence>
<dbReference type="GO" id="GO:0005975">
    <property type="term" value="P:carbohydrate metabolic process"/>
    <property type="evidence" value="ECO:0007669"/>
    <property type="project" value="InterPro"/>
</dbReference>
<evidence type="ECO:0000256" key="6">
    <source>
        <dbReference type="SAM" id="SignalP"/>
    </source>
</evidence>